<dbReference type="InterPro" id="IPR017499">
    <property type="entry name" value="Thf1"/>
</dbReference>
<dbReference type="GO" id="GO:0010207">
    <property type="term" value="P:photosystem II assembly"/>
    <property type="evidence" value="ECO:0007669"/>
    <property type="project" value="InterPro"/>
</dbReference>
<dbReference type="PANTHER" id="PTHR34793">
    <property type="entry name" value="PROTEIN THYLAKOID FORMATION 1, CHLOROPLASTIC"/>
    <property type="match status" value="1"/>
</dbReference>
<reference evidence="3" key="1">
    <citation type="journal article" date="2012" name="Mol. Biol. Evol.">
        <title>Transcriptomic Evidence for the Expression of Horizontally Transferred Algal Nuclear Genes in the Photosynthetic Sea Slug, Elysia chlorotica.</title>
        <authorList>
            <person name="Pierce S.K."/>
            <person name="Fang X."/>
            <person name="Schwartz J.A."/>
            <person name="Jiang X."/>
            <person name="Zhao W."/>
            <person name="Curtis N.E."/>
            <person name="Kocot K.M."/>
            <person name="Yang B."/>
            <person name="Wang J."/>
        </authorList>
    </citation>
    <scope>NUCLEOTIDE SEQUENCE</scope>
</reference>
<accession>H6WBA6</accession>
<dbReference type="Pfam" id="PF11264">
    <property type="entry name" value="ThylakoidFormat"/>
    <property type="match status" value="1"/>
</dbReference>
<dbReference type="PANTHER" id="PTHR34793:SF1">
    <property type="entry name" value="PROTEIN THYLAKOID FORMATION 1, CHLOROPLASTIC"/>
    <property type="match status" value="1"/>
</dbReference>
<evidence type="ECO:0000313" key="3">
    <source>
        <dbReference type="EMBL" id="AFA52594.1"/>
    </source>
</evidence>
<dbReference type="EMBL" id="JQ062425">
    <property type="protein sequence ID" value="AFA52594.1"/>
    <property type="molecule type" value="Genomic_DNA"/>
</dbReference>
<dbReference type="AlphaFoldDB" id="H6WBA6"/>
<sequence length="249" mass="28476">MSTVEDVPDTAMYKRFGHLKGKDVKTVSETIKSFCIQYQKPILPQYRTMINDVLQSTHLNVVNGCFIYDAMFGYGFYSLFYKLMKAYPGTGEADLIYAAMVTSLDMEPEKLKEDHETISKLIENMTRADLENSFKGENQNLLSEISSNIKADEFYLYTKTWGIGLIEAMDKVGIPLTEENIESLANMIGFSPIKARQDLVQYKDVLDKVAQAEQLFKEIEIREKKKMAERLEEKAKRALEAAKKAEESQ</sequence>
<protein>
    <submittedName>
        <fullName evidence="3">Uncharacterized protein</fullName>
    </submittedName>
</protein>
<evidence type="ECO:0000256" key="1">
    <source>
        <dbReference type="ARBA" id="ARBA00023054"/>
    </source>
</evidence>
<evidence type="ECO:0000256" key="2">
    <source>
        <dbReference type="SAM" id="Coils"/>
    </source>
</evidence>
<feature type="coiled-coil region" evidence="2">
    <location>
        <begin position="202"/>
        <end position="248"/>
    </location>
</feature>
<organism evidence="3">
    <name type="scientific">Vaucheria litorea</name>
    <name type="common">Yellow-green alga</name>
    <dbReference type="NCBI Taxonomy" id="109269"/>
    <lineage>
        <taxon>Eukaryota</taxon>
        <taxon>Sar</taxon>
        <taxon>Stramenopiles</taxon>
        <taxon>Ochrophyta</taxon>
        <taxon>PX clade</taxon>
        <taxon>Xanthophyceae</taxon>
        <taxon>Vaucheriales</taxon>
        <taxon>Vaucheriaceae</taxon>
        <taxon>Vaucheria</taxon>
    </lineage>
</organism>
<keyword evidence="1 2" id="KW-0175">Coiled coil</keyword>
<name>H6WBA6_VAULI</name>
<proteinExistence type="predicted"/>